<dbReference type="Proteomes" id="UP001516464">
    <property type="component" value="Unassembled WGS sequence"/>
</dbReference>
<sequence>MGNYVPRIMTIPTMTPITTPNKNIQSYFMKNEASYYINEKMKYASYKTPEDKIKILCMPGNTILLEGTSIDLQNFYFLYHFNSKIYNSLNDAMNSLNHKINISDPRKTFLSLVINDGLNRSEIISLIDLFLNQKQMKGILLIPFSLSLCFHFSINNGIVINMQDGYSVISFIEDCCVIEKEVFDVSHNLKELFTLESVDFAEEFNKAKSDDNEKKIFLCELCDYQDSDDNKMISHIKESHLDATKCVCETYDSEISLEEHILAHIKEKAEKLESSDVIENLMTMIGRLSIEKRKKVISTVILVGSNENINNKIDEKFQANELSTKYLFVNENDIEASYNGANIFSNHECSKEIWLTDKEWQNVRLRILKEKVLFNI</sequence>
<dbReference type="SUPFAM" id="SSF53067">
    <property type="entry name" value="Actin-like ATPase domain"/>
    <property type="match status" value="1"/>
</dbReference>
<reference evidence="1 2" key="1">
    <citation type="submission" date="2019-01" db="EMBL/GenBank/DDBJ databases">
        <title>Genomes sequencing and comparative genomics of infectious freshwater microsporidia, Cucumispora dikerogammari and Thelohania contejeani.</title>
        <authorList>
            <person name="Cormier A."/>
            <person name="Giraud I."/>
            <person name="Wattier R."/>
            <person name="Teixeira M."/>
            <person name="Grandjean F."/>
            <person name="Rigaud T."/>
            <person name="Cordaux R."/>
        </authorList>
    </citation>
    <scope>NUCLEOTIDE SEQUENCE [LARGE SCALE GENOMIC DNA]</scope>
    <source>
        <strain evidence="1">T1</strain>
        <tissue evidence="1">Spores</tissue>
    </source>
</reference>
<proteinExistence type="predicted"/>
<organism evidence="1 2">
    <name type="scientific">Astathelohania contejeani</name>
    <dbReference type="NCBI Taxonomy" id="164912"/>
    <lineage>
        <taxon>Eukaryota</taxon>
        <taxon>Fungi</taxon>
        <taxon>Fungi incertae sedis</taxon>
        <taxon>Microsporidia</taxon>
        <taxon>Astathelohaniidae</taxon>
        <taxon>Astathelohania</taxon>
    </lineage>
</organism>
<gene>
    <name evidence="1" type="primary">Arp8</name>
    <name evidence="1" type="ORF">TCON_1995</name>
</gene>
<dbReference type="Gene3D" id="3.30.420.40">
    <property type="match status" value="1"/>
</dbReference>
<protein>
    <submittedName>
        <fullName evidence="1">Actin-related protein 8</fullName>
    </submittedName>
</protein>
<evidence type="ECO:0000313" key="2">
    <source>
        <dbReference type="Proteomes" id="UP001516464"/>
    </source>
</evidence>
<dbReference type="EMBL" id="SBIQ01000179">
    <property type="protein sequence ID" value="KAF7682792.1"/>
    <property type="molecule type" value="Genomic_DNA"/>
</dbReference>
<keyword evidence="2" id="KW-1185">Reference proteome</keyword>
<evidence type="ECO:0000313" key="1">
    <source>
        <dbReference type="EMBL" id="KAF7682792.1"/>
    </source>
</evidence>
<dbReference type="InterPro" id="IPR043129">
    <property type="entry name" value="ATPase_NBD"/>
</dbReference>
<accession>A0ABQ7HX87</accession>
<dbReference type="Pfam" id="PF17003">
    <property type="entry name" value="Actin_micro"/>
    <property type="match status" value="1"/>
</dbReference>
<comment type="caution">
    <text evidence="1">The sequence shown here is derived from an EMBL/GenBank/DDBJ whole genome shotgun (WGS) entry which is preliminary data.</text>
</comment>
<name>A0ABQ7HX87_9MICR</name>